<reference evidence="1 2" key="1">
    <citation type="submission" date="2023-07" db="EMBL/GenBank/DDBJ databases">
        <title>Genomic Encyclopedia of Type Strains, Phase IV (KMG-IV): sequencing the most valuable type-strain genomes for metagenomic binning, comparative biology and taxonomic classification.</title>
        <authorList>
            <person name="Goeker M."/>
        </authorList>
    </citation>
    <scope>NUCLEOTIDE SEQUENCE [LARGE SCALE GENOMIC DNA]</scope>
    <source>
        <strain evidence="1 2">DSM 45903</strain>
    </source>
</reference>
<proteinExistence type="predicted"/>
<keyword evidence="2" id="KW-1185">Reference proteome</keyword>
<evidence type="ECO:0000313" key="1">
    <source>
        <dbReference type="EMBL" id="MDR6227244.1"/>
    </source>
</evidence>
<protein>
    <submittedName>
        <fullName evidence="1">Uncharacterized protein</fullName>
    </submittedName>
</protein>
<evidence type="ECO:0000313" key="2">
    <source>
        <dbReference type="Proteomes" id="UP001185012"/>
    </source>
</evidence>
<dbReference type="EMBL" id="JAVDQG010000008">
    <property type="protein sequence ID" value="MDR6227244.1"/>
    <property type="molecule type" value="Genomic_DNA"/>
</dbReference>
<organism evidence="1 2">
    <name type="scientific">Desmospora profundinema</name>
    <dbReference type="NCBI Taxonomy" id="1571184"/>
    <lineage>
        <taxon>Bacteria</taxon>
        <taxon>Bacillati</taxon>
        <taxon>Bacillota</taxon>
        <taxon>Bacilli</taxon>
        <taxon>Bacillales</taxon>
        <taxon>Thermoactinomycetaceae</taxon>
        <taxon>Desmospora</taxon>
    </lineage>
</organism>
<name>A0ABU1ISS1_9BACL</name>
<sequence>MNIYHYLQEMQQDLWTEDWTQMDRKYHSLCTRMATENEAKRIQTIDLNAYQDELKKGLVHSLEIADQYSGKAVYFEYDLDNDWNGHLFVCRNYHPMKVQDDDWACDWSYQIEGPTLTAFAAIYAESGFDRTEKAIGITLYLVAKTVIAFSRHCRKINSTIPLCIGFHDQDPIMRTSREEL</sequence>
<gene>
    <name evidence="1" type="ORF">JOE21_003259</name>
</gene>
<accession>A0ABU1ISS1</accession>
<comment type="caution">
    <text evidence="1">The sequence shown here is derived from an EMBL/GenBank/DDBJ whole genome shotgun (WGS) entry which is preliminary data.</text>
</comment>
<dbReference type="Proteomes" id="UP001185012">
    <property type="component" value="Unassembled WGS sequence"/>
</dbReference>
<dbReference type="RefSeq" id="WP_309868195.1">
    <property type="nucleotide sequence ID" value="NZ_JAVDQG010000008.1"/>
</dbReference>